<keyword evidence="4" id="KW-1185">Reference proteome</keyword>
<dbReference type="EMBL" id="JAIMBW010000001">
    <property type="protein sequence ID" value="MBY4892526.1"/>
    <property type="molecule type" value="Genomic_DNA"/>
</dbReference>
<dbReference type="SMART" id="SM00460">
    <property type="entry name" value="TGc"/>
    <property type="match status" value="1"/>
</dbReference>
<gene>
    <name evidence="2" type="ORF">KUL25_07090</name>
    <name evidence="3" type="ORF">KUL25_07095</name>
</gene>
<dbReference type="Gene3D" id="3.10.620.30">
    <property type="match status" value="1"/>
</dbReference>
<dbReference type="InterPro" id="IPR038765">
    <property type="entry name" value="Papain-like_cys_pep_sf"/>
</dbReference>
<dbReference type="Pfam" id="PF08379">
    <property type="entry name" value="Bact_transglu_N"/>
    <property type="match status" value="1"/>
</dbReference>
<proteinExistence type="predicted"/>
<dbReference type="Proteomes" id="UP000693972">
    <property type="component" value="Unassembled WGS sequence"/>
</dbReference>
<sequence length="273" mass="29379">MQLTISHTTTYQFDEPAHYGLQQLRLTPPSYPGLQTVQNWNMKVTGGRVETTFRDQHQNHVALVSFDDGAHEIRVLCEGQVTVEDTAGVVGPHIVGKNGHFAPLWYFQRTTALTTAGPLVLALLDGLAEEMPDDLPRLHALSARILDAVPYTIGATGAETNAEGAVAAGGGVCQDHAHIFITAARAMGYPARYISGYLMMSDRIHQDASHAWAEAHVPGIGWVGFDVSNGYSPDPRYVRVASGLDYSEAAPISGLHYGASGEAMSVDIQVAQQ</sequence>
<dbReference type="SUPFAM" id="SSF54001">
    <property type="entry name" value="Cysteine proteinases"/>
    <property type="match status" value="1"/>
</dbReference>
<dbReference type="RefSeq" id="WP_257892313.1">
    <property type="nucleotide sequence ID" value="NZ_JAIMBW010000001.1"/>
</dbReference>
<dbReference type="AlphaFoldDB" id="A0A975YHC5"/>
<dbReference type="PANTHER" id="PTHR33490:SF6">
    <property type="entry name" value="SLL1049 PROTEIN"/>
    <property type="match status" value="1"/>
</dbReference>
<evidence type="ECO:0000313" key="2">
    <source>
        <dbReference type="EMBL" id="MBY4892526.1"/>
    </source>
</evidence>
<dbReference type="InterPro" id="IPR013589">
    <property type="entry name" value="Bac_transglu_N"/>
</dbReference>
<dbReference type="PANTHER" id="PTHR33490">
    <property type="entry name" value="BLR5614 PROTEIN-RELATED"/>
    <property type="match status" value="1"/>
</dbReference>
<name>A0A975YHC5_9RHOB</name>
<dbReference type="Pfam" id="PF01841">
    <property type="entry name" value="Transglut_core"/>
    <property type="match status" value="1"/>
</dbReference>
<accession>A0A975YHC5</accession>
<reference evidence="3 4" key="1">
    <citation type="submission" date="2021-07" db="EMBL/GenBank/DDBJ databases">
        <title>Karlodiniumbacter phycospheric gen. nov., sp. nov., a phycosphere bacterium isolated from karlodinium veneficum.</title>
        <authorList>
            <person name="Peng Y."/>
            <person name="Jiang L."/>
            <person name="Lee J."/>
        </authorList>
    </citation>
    <scope>NUCLEOTIDE SEQUENCE</scope>
    <source>
        <strain evidence="3 4">N5</strain>
    </source>
</reference>
<evidence type="ECO:0000313" key="4">
    <source>
        <dbReference type="Proteomes" id="UP000693972"/>
    </source>
</evidence>
<evidence type="ECO:0000313" key="3">
    <source>
        <dbReference type="EMBL" id="QXL89271.1"/>
    </source>
</evidence>
<dbReference type="EMBL" id="CP078073">
    <property type="protein sequence ID" value="QXL89271.1"/>
    <property type="molecule type" value="Genomic_DNA"/>
</dbReference>
<evidence type="ECO:0000259" key="1">
    <source>
        <dbReference type="SMART" id="SM00460"/>
    </source>
</evidence>
<dbReference type="InterPro" id="IPR002931">
    <property type="entry name" value="Transglutaminase-like"/>
</dbReference>
<protein>
    <submittedName>
        <fullName evidence="3">Transglutaminase family protein</fullName>
    </submittedName>
</protein>
<feature type="domain" description="Transglutaminase-like" evidence="1">
    <location>
        <begin position="165"/>
        <end position="229"/>
    </location>
</feature>
<organism evidence="3">
    <name type="scientific">Gymnodinialimonas phycosphaerae</name>
    <dbReference type="NCBI Taxonomy" id="2841589"/>
    <lineage>
        <taxon>Bacteria</taxon>
        <taxon>Pseudomonadati</taxon>
        <taxon>Pseudomonadota</taxon>
        <taxon>Alphaproteobacteria</taxon>
        <taxon>Rhodobacterales</taxon>
        <taxon>Paracoccaceae</taxon>
        <taxon>Gymnodinialimonas</taxon>
    </lineage>
</organism>